<evidence type="ECO:0000256" key="4">
    <source>
        <dbReference type="ARBA" id="ARBA00023242"/>
    </source>
</evidence>
<dbReference type="Proteomes" id="UP000033140">
    <property type="component" value="Unassembled WGS sequence"/>
</dbReference>
<dbReference type="InterPro" id="IPR037802">
    <property type="entry name" value="SGF29"/>
</dbReference>
<keyword evidence="6" id="KW-0812">Transmembrane</keyword>
<keyword evidence="6" id="KW-0472">Membrane</keyword>
<dbReference type="InterPro" id="IPR010750">
    <property type="entry name" value="SGF29_tudor-like_dom"/>
</dbReference>
<reference evidence="8 9" key="1">
    <citation type="journal article" date="2011" name="J. Gen. Appl. Microbiol.">
        <title>Draft genome sequencing of the enigmatic yeast Saitoella complicata.</title>
        <authorList>
            <person name="Nishida H."/>
            <person name="Hamamoto M."/>
            <person name="Sugiyama J."/>
        </authorList>
    </citation>
    <scope>NUCLEOTIDE SEQUENCE [LARGE SCALE GENOMIC DNA]</scope>
    <source>
        <strain evidence="8 9">NRRL Y-17804</strain>
    </source>
</reference>
<reference evidence="8 9" key="3">
    <citation type="journal article" date="2015" name="Genome Announc.">
        <title>Draft Genome Sequence of the Archiascomycetous Yeast Saitoella complicata.</title>
        <authorList>
            <person name="Yamauchi K."/>
            <person name="Kondo S."/>
            <person name="Hamamoto M."/>
            <person name="Takahashi Y."/>
            <person name="Ogura Y."/>
            <person name="Hayashi T."/>
            <person name="Nishida H."/>
        </authorList>
    </citation>
    <scope>NUCLEOTIDE SEQUENCE [LARGE SCALE GENOMIC DNA]</scope>
    <source>
        <strain evidence="8 9">NRRL Y-17804</strain>
    </source>
</reference>
<accession>A0A0E9NC68</accession>
<gene>
    <name evidence="8" type="ORF">G7K_1632-t1</name>
</gene>
<name>A0A0E9NC68_SAICN</name>
<dbReference type="CDD" id="cd20393">
    <property type="entry name" value="Tudor_SGF29_rpt1"/>
    <property type="match status" value="1"/>
</dbReference>
<dbReference type="PANTHER" id="PTHR21539">
    <property type="entry name" value="SAGA-ASSOCIATED FACTOR 29"/>
    <property type="match status" value="1"/>
</dbReference>
<evidence type="ECO:0000256" key="5">
    <source>
        <dbReference type="SAM" id="MobiDB-lite"/>
    </source>
</evidence>
<feature type="transmembrane region" description="Helical" evidence="6">
    <location>
        <begin position="310"/>
        <end position="333"/>
    </location>
</feature>
<feature type="region of interest" description="Disordered" evidence="5">
    <location>
        <begin position="118"/>
        <end position="138"/>
    </location>
</feature>
<keyword evidence="3" id="KW-0804">Transcription</keyword>
<proteinExistence type="predicted"/>
<sequence length="370" mass="41323">MSNRSRARQSLGGDNTEEASIWSNTLRDLRRLPDIRARSERCAMEANKGWVRVEKGGEGMAEYVEELGRTCKDGADATRLEQRTLEEARQSLEILIALRQATESAGVQELKRKKRKVDEVVSSDSPMSKKKAKSQPEAQITVGSQVAFKPKGTSDWIQCNVIRLLGEGSKAKVDVQDPEPDDNNTLHTFRTTVSSLIFVPPTSDGLAPFPNGTMVLARYPETTTFYKAEVTGMKRDGSCKLKFEGEEEVGKETEVERRTFWAGAFDLAGRFGRALSTWQDALAGRFGSKLSRDALSERFGRTLNCRGTLWAGYCTLLCVATSIYLGPFLFLVADIGITVNRPLKAELWKTDESHRPYPISYTFQIRPNPH</sequence>
<comment type="subcellular location">
    <subcellularLocation>
        <location evidence="1">Nucleus</location>
    </subcellularLocation>
</comment>
<evidence type="ECO:0000256" key="3">
    <source>
        <dbReference type="ARBA" id="ARBA00023163"/>
    </source>
</evidence>
<keyword evidence="4" id="KW-0539">Nucleus</keyword>
<dbReference type="Gene3D" id="2.30.30.140">
    <property type="match status" value="1"/>
</dbReference>
<dbReference type="PROSITE" id="PS51518">
    <property type="entry name" value="SGF29_C"/>
    <property type="match status" value="1"/>
</dbReference>
<keyword evidence="6" id="KW-1133">Transmembrane helix</keyword>
<protein>
    <recommendedName>
        <fullName evidence="7">SGF29 C-terminal domain-containing protein</fullName>
    </recommendedName>
</protein>
<keyword evidence="9" id="KW-1185">Reference proteome</keyword>
<dbReference type="CDD" id="cd20394">
    <property type="entry name" value="Tudor_SGF29_rpt2"/>
    <property type="match status" value="1"/>
</dbReference>
<reference evidence="8 9" key="2">
    <citation type="journal article" date="2014" name="J. Gen. Appl. Microbiol.">
        <title>The early diverging ascomycetous budding yeast Saitoella complicata has three histone deacetylases belonging to the Clr6, Hos2, and Rpd3 lineages.</title>
        <authorList>
            <person name="Nishida H."/>
            <person name="Matsumoto T."/>
            <person name="Kondo S."/>
            <person name="Hamamoto M."/>
            <person name="Yoshikawa H."/>
        </authorList>
    </citation>
    <scope>NUCLEOTIDE SEQUENCE [LARGE SCALE GENOMIC DNA]</scope>
    <source>
        <strain evidence="8 9">NRRL Y-17804</strain>
    </source>
</reference>
<comment type="caution">
    <text evidence="8">The sequence shown here is derived from an EMBL/GenBank/DDBJ whole genome shotgun (WGS) entry which is preliminary data.</text>
</comment>
<dbReference type="GO" id="GO:0000124">
    <property type="term" value="C:SAGA complex"/>
    <property type="evidence" value="ECO:0007669"/>
    <property type="project" value="InterPro"/>
</dbReference>
<keyword evidence="2" id="KW-0805">Transcription regulation</keyword>
<evidence type="ECO:0000256" key="6">
    <source>
        <dbReference type="SAM" id="Phobius"/>
    </source>
</evidence>
<organism evidence="8 9">
    <name type="scientific">Saitoella complicata (strain BCRC 22490 / CBS 7301 / JCM 7358 / NBRC 10748 / NRRL Y-17804)</name>
    <dbReference type="NCBI Taxonomy" id="698492"/>
    <lineage>
        <taxon>Eukaryota</taxon>
        <taxon>Fungi</taxon>
        <taxon>Dikarya</taxon>
        <taxon>Ascomycota</taxon>
        <taxon>Taphrinomycotina</taxon>
        <taxon>Taphrinomycotina incertae sedis</taxon>
        <taxon>Saitoella</taxon>
    </lineage>
</organism>
<dbReference type="InterPro" id="IPR047288">
    <property type="entry name" value="Tudor_SGF29_rpt1"/>
</dbReference>
<dbReference type="GO" id="GO:0005634">
    <property type="term" value="C:nucleus"/>
    <property type="evidence" value="ECO:0007669"/>
    <property type="project" value="UniProtKB-SubCell"/>
</dbReference>
<dbReference type="STRING" id="698492.A0A0E9NC68"/>
<dbReference type="EMBL" id="BACD03000009">
    <property type="protein sequence ID" value="GAO47424.1"/>
    <property type="molecule type" value="Genomic_DNA"/>
</dbReference>
<evidence type="ECO:0000256" key="2">
    <source>
        <dbReference type="ARBA" id="ARBA00023015"/>
    </source>
</evidence>
<feature type="domain" description="SGF29 C-terminal" evidence="7">
    <location>
        <begin position="136"/>
        <end position="267"/>
    </location>
</feature>
<evidence type="ECO:0000313" key="9">
    <source>
        <dbReference type="Proteomes" id="UP000033140"/>
    </source>
</evidence>
<evidence type="ECO:0000256" key="1">
    <source>
        <dbReference type="ARBA" id="ARBA00004123"/>
    </source>
</evidence>
<dbReference type="PANTHER" id="PTHR21539:SF0">
    <property type="entry name" value="SAGA-ASSOCIATED FACTOR 29"/>
    <property type="match status" value="1"/>
</dbReference>
<dbReference type="Pfam" id="PF07039">
    <property type="entry name" value="SGF29_Tudor"/>
    <property type="match status" value="1"/>
</dbReference>
<evidence type="ECO:0000313" key="8">
    <source>
        <dbReference type="EMBL" id="GAO47424.1"/>
    </source>
</evidence>
<feature type="region of interest" description="Disordered" evidence="5">
    <location>
        <begin position="1"/>
        <end position="23"/>
    </location>
</feature>
<dbReference type="AlphaFoldDB" id="A0A0E9NC68"/>
<evidence type="ECO:0000259" key="7">
    <source>
        <dbReference type="PROSITE" id="PS51518"/>
    </source>
</evidence>
<dbReference type="InterPro" id="IPR047287">
    <property type="entry name" value="Tudor_SGF29_rpt2"/>
</dbReference>